<proteinExistence type="predicted"/>
<name>A0A0C9R4G5_9HYME</name>
<feature type="compositionally biased region" description="Basic and acidic residues" evidence="1">
    <location>
        <begin position="35"/>
        <end position="54"/>
    </location>
</feature>
<dbReference type="EMBL" id="GBYB01007697">
    <property type="protein sequence ID" value="JAG77464.1"/>
    <property type="molecule type" value="Transcribed_RNA"/>
</dbReference>
<protein>
    <submittedName>
        <fullName evidence="2">AND_03887 protein</fullName>
    </submittedName>
</protein>
<feature type="region of interest" description="Disordered" evidence="1">
    <location>
        <begin position="1"/>
        <end position="54"/>
    </location>
</feature>
<dbReference type="AlphaFoldDB" id="A0A0C9R4G5"/>
<feature type="region of interest" description="Disordered" evidence="1">
    <location>
        <begin position="85"/>
        <end position="118"/>
    </location>
</feature>
<feature type="compositionally biased region" description="Polar residues" evidence="1">
    <location>
        <begin position="109"/>
        <end position="118"/>
    </location>
</feature>
<feature type="non-terminal residue" evidence="2">
    <location>
        <position position="1"/>
    </location>
</feature>
<gene>
    <name evidence="2" type="primary">AND_03887</name>
    <name evidence="2" type="ORF">g.8013</name>
</gene>
<feature type="compositionally biased region" description="Low complexity" evidence="1">
    <location>
        <begin position="14"/>
        <end position="30"/>
    </location>
</feature>
<reference evidence="2" key="1">
    <citation type="submission" date="2015-01" db="EMBL/GenBank/DDBJ databases">
        <title>Transcriptome Assembly of Fopius arisanus.</title>
        <authorList>
            <person name="Geib S."/>
        </authorList>
    </citation>
    <scope>NUCLEOTIDE SEQUENCE</scope>
</reference>
<evidence type="ECO:0000313" key="2">
    <source>
        <dbReference type="EMBL" id="JAG77464.1"/>
    </source>
</evidence>
<organism evidence="2">
    <name type="scientific">Fopius arisanus</name>
    <dbReference type="NCBI Taxonomy" id="64838"/>
    <lineage>
        <taxon>Eukaryota</taxon>
        <taxon>Metazoa</taxon>
        <taxon>Ecdysozoa</taxon>
        <taxon>Arthropoda</taxon>
        <taxon>Hexapoda</taxon>
        <taxon>Insecta</taxon>
        <taxon>Pterygota</taxon>
        <taxon>Neoptera</taxon>
        <taxon>Endopterygota</taxon>
        <taxon>Hymenoptera</taxon>
        <taxon>Apocrita</taxon>
        <taxon>Ichneumonoidea</taxon>
        <taxon>Braconidae</taxon>
        <taxon>Opiinae</taxon>
        <taxon>Fopius</taxon>
    </lineage>
</organism>
<evidence type="ECO:0000256" key="1">
    <source>
        <dbReference type="SAM" id="MobiDB-lite"/>
    </source>
</evidence>
<sequence length="118" mass="13034">AEESELKMGRKSKTAAGKKGAAAPAKAAINKSKKDKNIFKVNDAKNKKKPKEVQGKLKKIKEVVKNKQEKIDANLKELHKDMVVKKPKATTNNASIKKNKKAPANTNNVSQKLDNLKF</sequence>
<accession>A0A0C9R4G5</accession>